<keyword evidence="3 5" id="KW-0808">Transferase</keyword>
<sequence>MVQEEFVLEDRDFRKLSKLVMDNAGIVLSERKRAFVHGRLGRRLRALGLNDFAQYCRLLETSDGDDELRNFINAVTTNHTSFFRESHHLDHLSRTILPGLMTENSDTRRIRIWSAGCSSGEEPYSIAMTLLSSTASLAGWNTKILATDLDTNVIAHAARGIYDTERAEGIPVALRNRFTSMRDGNVVMNDELCDLITFAHLNLLEAWPMQGPFDVIFCRNVVIYFDKPTQMRLFDRYANVLKPDGWLIIGHSENLIGITDRFEAVGRTIYRRIR</sequence>
<dbReference type="SUPFAM" id="SSF53335">
    <property type="entry name" value="S-adenosyl-L-methionine-dependent methyltransferases"/>
    <property type="match status" value="1"/>
</dbReference>
<dbReference type="SMART" id="SM00138">
    <property type="entry name" value="MeTrc"/>
    <property type="match status" value="1"/>
</dbReference>
<dbReference type="InterPro" id="IPR026024">
    <property type="entry name" value="Chemotaxis_MeTrfase_CheR"/>
</dbReference>
<evidence type="ECO:0000256" key="1">
    <source>
        <dbReference type="ARBA" id="ARBA00001541"/>
    </source>
</evidence>
<keyword evidence="4 5" id="KW-0949">S-adenosyl-L-methionine</keyword>
<evidence type="ECO:0000259" key="6">
    <source>
        <dbReference type="PROSITE" id="PS50123"/>
    </source>
</evidence>
<reference evidence="7" key="1">
    <citation type="submission" date="2020-05" db="EMBL/GenBank/DDBJ databases">
        <title>Nod-independent and nitrogen-fixing Bradyrhizobium aeschynomene sp. nov. isolated from nodules of Aeschynomene indica.</title>
        <authorList>
            <person name="Zhang Z."/>
        </authorList>
    </citation>
    <scope>NUCLEOTIDE SEQUENCE</scope>
    <source>
        <strain evidence="7">83012</strain>
    </source>
</reference>
<dbReference type="InterPro" id="IPR050903">
    <property type="entry name" value="Bact_Chemotaxis_MeTrfase"/>
</dbReference>
<evidence type="ECO:0000313" key="7">
    <source>
        <dbReference type="EMBL" id="NPU68991.1"/>
    </source>
</evidence>
<comment type="caution">
    <text evidence="7">The sequence shown here is derived from an EMBL/GenBank/DDBJ whole genome shotgun (WGS) entry which is preliminary data.</text>
</comment>
<dbReference type="InterPro" id="IPR022641">
    <property type="entry name" value="CheR_N"/>
</dbReference>
<dbReference type="RefSeq" id="WP_172114061.1">
    <property type="nucleotide sequence ID" value="NZ_JABFDN010000014.1"/>
</dbReference>
<accession>A0ABX2CLD6</accession>
<name>A0ABX2CLD6_9BRAD</name>
<dbReference type="PANTHER" id="PTHR24422">
    <property type="entry name" value="CHEMOTAXIS PROTEIN METHYLTRANSFERASE"/>
    <property type="match status" value="1"/>
</dbReference>
<evidence type="ECO:0000313" key="8">
    <source>
        <dbReference type="Proteomes" id="UP000886476"/>
    </source>
</evidence>
<evidence type="ECO:0000256" key="3">
    <source>
        <dbReference type="ARBA" id="ARBA00022679"/>
    </source>
</evidence>
<dbReference type="PROSITE" id="PS50123">
    <property type="entry name" value="CHER"/>
    <property type="match status" value="1"/>
</dbReference>
<dbReference type="InterPro" id="IPR022642">
    <property type="entry name" value="CheR_C"/>
</dbReference>
<proteinExistence type="predicted"/>
<evidence type="ECO:0000256" key="4">
    <source>
        <dbReference type="ARBA" id="ARBA00022691"/>
    </source>
</evidence>
<dbReference type="PANTHER" id="PTHR24422:SF19">
    <property type="entry name" value="CHEMOTAXIS PROTEIN METHYLTRANSFERASE"/>
    <property type="match status" value="1"/>
</dbReference>
<dbReference type="SUPFAM" id="SSF47757">
    <property type="entry name" value="Chemotaxis receptor methyltransferase CheR, N-terminal domain"/>
    <property type="match status" value="1"/>
</dbReference>
<dbReference type="InterPro" id="IPR036804">
    <property type="entry name" value="CheR_N_sf"/>
</dbReference>
<dbReference type="Gene3D" id="3.40.50.150">
    <property type="entry name" value="Vaccinia Virus protein VP39"/>
    <property type="match status" value="1"/>
</dbReference>
<dbReference type="EMBL" id="JABFDN010000014">
    <property type="protein sequence ID" value="NPU68991.1"/>
    <property type="molecule type" value="Genomic_DNA"/>
</dbReference>
<dbReference type="Gene3D" id="1.10.155.10">
    <property type="entry name" value="Chemotaxis receptor methyltransferase CheR, N-terminal domain"/>
    <property type="match status" value="1"/>
</dbReference>
<feature type="domain" description="CheR-type methyltransferase" evidence="6">
    <location>
        <begin position="1"/>
        <end position="274"/>
    </location>
</feature>
<keyword evidence="8" id="KW-1185">Reference proteome</keyword>
<comment type="function">
    <text evidence="5">Methylation of the membrane-bound methyl-accepting chemotaxis proteins (MCP) to form gamma-glutamyl methyl ester residues in MCP.</text>
</comment>
<organism evidence="7 8">
    <name type="scientific">Bradyrhizobium aeschynomenes</name>
    <dbReference type="NCBI Taxonomy" id="2734909"/>
    <lineage>
        <taxon>Bacteria</taxon>
        <taxon>Pseudomonadati</taxon>
        <taxon>Pseudomonadota</taxon>
        <taxon>Alphaproteobacteria</taxon>
        <taxon>Hyphomicrobiales</taxon>
        <taxon>Nitrobacteraceae</taxon>
        <taxon>Bradyrhizobium</taxon>
    </lineage>
</organism>
<evidence type="ECO:0000256" key="2">
    <source>
        <dbReference type="ARBA" id="ARBA00022603"/>
    </source>
</evidence>
<dbReference type="Pfam" id="PF01739">
    <property type="entry name" value="CheR"/>
    <property type="match status" value="1"/>
</dbReference>
<dbReference type="PRINTS" id="PR00996">
    <property type="entry name" value="CHERMTFRASE"/>
</dbReference>
<keyword evidence="2 5" id="KW-0489">Methyltransferase</keyword>
<dbReference type="EC" id="2.1.1.80" evidence="5"/>
<dbReference type="Proteomes" id="UP000886476">
    <property type="component" value="Unassembled WGS sequence"/>
</dbReference>
<protein>
    <recommendedName>
        <fullName evidence="5">Chemotaxis protein methyltransferase</fullName>
        <ecNumber evidence="5">2.1.1.80</ecNumber>
    </recommendedName>
</protein>
<comment type="catalytic activity">
    <reaction evidence="1 5">
        <text>L-glutamyl-[protein] + S-adenosyl-L-methionine = [protein]-L-glutamate 5-O-methyl ester + S-adenosyl-L-homocysteine</text>
        <dbReference type="Rhea" id="RHEA:24452"/>
        <dbReference type="Rhea" id="RHEA-COMP:10208"/>
        <dbReference type="Rhea" id="RHEA-COMP:10311"/>
        <dbReference type="ChEBI" id="CHEBI:29973"/>
        <dbReference type="ChEBI" id="CHEBI:57856"/>
        <dbReference type="ChEBI" id="CHEBI:59789"/>
        <dbReference type="ChEBI" id="CHEBI:82795"/>
        <dbReference type="EC" id="2.1.1.80"/>
    </reaction>
</comment>
<evidence type="ECO:0000256" key="5">
    <source>
        <dbReference type="PIRNR" id="PIRNR000410"/>
    </source>
</evidence>
<dbReference type="Pfam" id="PF03705">
    <property type="entry name" value="CheR_N"/>
    <property type="match status" value="1"/>
</dbReference>
<gene>
    <name evidence="7" type="ORF">HL667_28590</name>
</gene>
<dbReference type="CDD" id="cd02440">
    <property type="entry name" value="AdoMet_MTases"/>
    <property type="match status" value="1"/>
</dbReference>
<dbReference type="InterPro" id="IPR000780">
    <property type="entry name" value="CheR_MeTrfase"/>
</dbReference>
<dbReference type="PIRSF" id="PIRSF000410">
    <property type="entry name" value="CheR"/>
    <property type="match status" value="1"/>
</dbReference>
<dbReference type="InterPro" id="IPR029063">
    <property type="entry name" value="SAM-dependent_MTases_sf"/>
</dbReference>